<dbReference type="eggNOG" id="ENOG5033YZT">
    <property type="taxonomic scope" value="Bacteria"/>
</dbReference>
<dbReference type="STRING" id="235985.SAMN05414137_10581"/>
<name>A0A1H7LX78_STRJI</name>
<dbReference type="EMBL" id="FOAZ01000005">
    <property type="protein sequence ID" value="SEL03590.1"/>
    <property type="molecule type" value="Genomic_DNA"/>
</dbReference>
<evidence type="ECO:0008006" key="4">
    <source>
        <dbReference type="Google" id="ProtNLM"/>
    </source>
</evidence>
<feature type="chain" id="PRO_5010271161" description="Htaa protein" evidence="1">
    <location>
        <begin position="29"/>
        <end position="196"/>
    </location>
</feature>
<keyword evidence="1" id="KW-0732">Signal</keyword>
<sequence length="196" mass="19227">MQIKRIAVPVAALAVIGAVAASAPSAMATTPASGSLVLTASTAYVKSALIEGIGAVVGTPASASYSTTGGVSATFPVTGGDLNLNGYSGAAQFGGSIVVIDARQHRTVTFTQLAFDDLSGTVTGVPQGSTTPVALLDPSGDLNVTTDATTGAQTLTASETDLDPAAATYLDHALCTAFFKAGTAVGALTLTFTPAS</sequence>
<feature type="signal peptide" evidence="1">
    <location>
        <begin position="1"/>
        <end position="28"/>
    </location>
</feature>
<dbReference type="Proteomes" id="UP000183015">
    <property type="component" value="Unassembled WGS sequence"/>
</dbReference>
<keyword evidence="3" id="KW-1185">Reference proteome</keyword>
<evidence type="ECO:0000313" key="3">
    <source>
        <dbReference type="Proteomes" id="UP000183015"/>
    </source>
</evidence>
<proteinExistence type="predicted"/>
<evidence type="ECO:0000256" key="1">
    <source>
        <dbReference type="SAM" id="SignalP"/>
    </source>
</evidence>
<organism evidence="2 3">
    <name type="scientific">Streptacidiphilus jiangxiensis</name>
    <dbReference type="NCBI Taxonomy" id="235985"/>
    <lineage>
        <taxon>Bacteria</taxon>
        <taxon>Bacillati</taxon>
        <taxon>Actinomycetota</taxon>
        <taxon>Actinomycetes</taxon>
        <taxon>Kitasatosporales</taxon>
        <taxon>Streptomycetaceae</taxon>
        <taxon>Streptacidiphilus</taxon>
    </lineage>
</organism>
<evidence type="ECO:0000313" key="2">
    <source>
        <dbReference type="EMBL" id="SEL03590.1"/>
    </source>
</evidence>
<reference evidence="3" key="1">
    <citation type="submission" date="2016-10" db="EMBL/GenBank/DDBJ databases">
        <authorList>
            <person name="Varghese N."/>
        </authorList>
    </citation>
    <scope>NUCLEOTIDE SEQUENCE [LARGE SCALE GENOMIC DNA]</scope>
    <source>
        <strain evidence="3">DSM 45096 / BCRC 16803 / CGMCC 4.1857 / CIP 109030 / JCM 12277 / KCTC 19219 / NBRC 100920 / 33214</strain>
    </source>
</reference>
<protein>
    <recommendedName>
        <fullName evidence="4">Htaa protein</fullName>
    </recommendedName>
</protein>
<dbReference type="OrthoDB" id="3869328at2"/>
<accession>A0A1H7LX78</accession>
<dbReference type="RefSeq" id="WP_042455620.1">
    <property type="nucleotide sequence ID" value="NZ_BBPN01000038.1"/>
</dbReference>
<dbReference type="AlphaFoldDB" id="A0A1H7LX78"/>
<gene>
    <name evidence="2" type="ORF">SAMN05414137_10581</name>
</gene>